<name>A0AAN7GL46_9MYRT</name>
<reference evidence="9 10" key="1">
    <citation type="journal article" date="2023" name="Hortic Res">
        <title>Pangenome of water caltrop reveals structural variations and asymmetric subgenome divergence after allopolyploidization.</title>
        <authorList>
            <person name="Zhang X."/>
            <person name="Chen Y."/>
            <person name="Wang L."/>
            <person name="Yuan Y."/>
            <person name="Fang M."/>
            <person name="Shi L."/>
            <person name="Lu R."/>
            <person name="Comes H.P."/>
            <person name="Ma Y."/>
            <person name="Chen Y."/>
            <person name="Huang G."/>
            <person name="Zhou Y."/>
            <person name="Zheng Z."/>
            <person name="Qiu Y."/>
        </authorList>
    </citation>
    <scope>NUCLEOTIDE SEQUENCE [LARGE SCALE GENOMIC DNA]</scope>
    <source>
        <tissue evidence="9">Roots</tissue>
    </source>
</reference>
<feature type="region of interest" description="Disordered" evidence="7">
    <location>
        <begin position="218"/>
        <end position="245"/>
    </location>
</feature>
<organism evidence="9 10">
    <name type="scientific">Trapa incisa</name>
    <dbReference type="NCBI Taxonomy" id="236973"/>
    <lineage>
        <taxon>Eukaryota</taxon>
        <taxon>Viridiplantae</taxon>
        <taxon>Streptophyta</taxon>
        <taxon>Embryophyta</taxon>
        <taxon>Tracheophyta</taxon>
        <taxon>Spermatophyta</taxon>
        <taxon>Magnoliopsida</taxon>
        <taxon>eudicotyledons</taxon>
        <taxon>Gunneridae</taxon>
        <taxon>Pentapetalae</taxon>
        <taxon>rosids</taxon>
        <taxon>malvids</taxon>
        <taxon>Myrtales</taxon>
        <taxon>Lythraceae</taxon>
        <taxon>Trapa</taxon>
    </lineage>
</organism>
<feature type="compositionally biased region" description="Basic residues" evidence="7">
    <location>
        <begin position="218"/>
        <end position="228"/>
    </location>
</feature>
<dbReference type="PANTHER" id="PTHR33057:SF17">
    <property type="entry name" value="TRANSCRIPTION REPRESSOR OFP8"/>
    <property type="match status" value="1"/>
</dbReference>
<feature type="domain" description="OVATE" evidence="8">
    <location>
        <begin position="257"/>
        <end position="316"/>
    </location>
</feature>
<proteinExistence type="predicted"/>
<keyword evidence="2 6" id="KW-0678">Repressor</keyword>
<dbReference type="AlphaFoldDB" id="A0AAN7GL46"/>
<feature type="compositionally biased region" description="Basic residues" evidence="7">
    <location>
        <begin position="129"/>
        <end position="138"/>
    </location>
</feature>
<dbReference type="PANTHER" id="PTHR33057">
    <property type="entry name" value="TRANSCRIPTION REPRESSOR OFP7-RELATED"/>
    <property type="match status" value="1"/>
</dbReference>
<gene>
    <name evidence="9" type="ORF">SAY87_025810</name>
</gene>
<comment type="subcellular location">
    <subcellularLocation>
        <location evidence="1 6">Nucleus</location>
    </subcellularLocation>
</comment>
<feature type="compositionally biased region" description="Basic and acidic residues" evidence="7">
    <location>
        <begin position="139"/>
        <end position="153"/>
    </location>
</feature>
<protein>
    <recommendedName>
        <fullName evidence="6">Transcription repressor</fullName>
    </recommendedName>
    <alternativeName>
        <fullName evidence="6">Ovate family protein</fullName>
    </alternativeName>
</protein>
<evidence type="ECO:0000313" key="10">
    <source>
        <dbReference type="Proteomes" id="UP001345219"/>
    </source>
</evidence>
<dbReference type="GO" id="GO:0045892">
    <property type="term" value="P:negative regulation of DNA-templated transcription"/>
    <property type="evidence" value="ECO:0007669"/>
    <property type="project" value="UniProtKB-UniRule"/>
</dbReference>
<keyword evidence="5 6" id="KW-0539">Nucleus</keyword>
<accession>A0AAN7GL46</accession>
<dbReference type="PROSITE" id="PS51754">
    <property type="entry name" value="OVATE"/>
    <property type="match status" value="1"/>
</dbReference>
<dbReference type="InterPro" id="IPR006458">
    <property type="entry name" value="Ovate_C"/>
</dbReference>
<evidence type="ECO:0000256" key="6">
    <source>
        <dbReference type="RuleBase" id="RU367028"/>
    </source>
</evidence>
<sequence>MDNRLKLRISRMFRSSFGSCKPRAVSDVVEKAVFAPQNNPQMAHLLRPAAAPERSLPSLCRPACPDPSRSINPACIISAGRDVSRRLPRRSRVLSSIAEHYHYYSPFVPVSAHLYPPSRSFCITDARRGAKTRRKKQKKEAQKHREKEKEGWKMKGRQCHKSRPFVISTSSQDTNTSCDWFSSDDEREEEGDDGHWGGVTETLFSSISLSSDDSSAAWRRRRRRRRDRKLSSTSRRRELIPDPERSMTDNIKGSFAVVKRSSDPHGDFRTSMVEMIVERQLFSADDLRRLIRCFLALNSSCHHSVILEVFAEIWETLFSSSPPPAFCLLPQY</sequence>
<keyword evidence="4 6" id="KW-0804">Transcription</keyword>
<evidence type="ECO:0000256" key="3">
    <source>
        <dbReference type="ARBA" id="ARBA00023015"/>
    </source>
</evidence>
<evidence type="ECO:0000256" key="1">
    <source>
        <dbReference type="ARBA" id="ARBA00004123"/>
    </source>
</evidence>
<evidence type="ECO:0000259" key="8">
    <source>
        <dbReference type="PROSITE" id="PS51754"/>
    </source>
</evidence>
<feature type="compositionally biased region" description="Acidic residues" evidence="7">
    <location>
        <begin position="182"/>
        <end position="192"/>
    </location>
</feature>
<dbReference type="NCBIfam" id="TIGR01568">
    <property type="entry name" value="A_thal_3678"/>
    <property type="match status" value="1"/>
</dbReference>
<evidence type="ECO:0000256" key="7">
    <source>
        <dbReference type="SAM" id="MobiDB-lite"/>
    </source>
</evidence>
<keyword evidence="10" id="KW-1185">Reference proteome</keyword>
<dbReference type="Pfam" id="PF04844">
    <property type="entry name" value="Ovate"/>
    <property type="match status" value="1"/>
</dbReference>
<dbReference type="InterPro" id="IPR038933">
    <property type="entry name" value="Ovate"/>
</dbReference>
<comment type="caution">
    <text evidence="9">The sequence shown here is derived from an EMBL/GenBank/DDBJ whole genome shotgun (WGS) entry which is preliminary data.</text>
</comment>
<evidence type="ECO:0000256" key="2">
    <source>
        <dbReference type="ARBA" id="ARBA00022491"/>
    </source>
</evidence>
<comment type="function">
    <text evidence="6">Transcriptional repressor that regulates multiple aspects of plant growth and development.</text>
</comment>
<feature type="compositionally biased region" description="Basic residues" evidence="7">
    <location>
        <begin position="154"/>
        <end position="163"/>
    </location>
</feature>
<feature type="region of interest" description="Disordered" evidence="7">
    <location>
        <begin position="125"/>
        <end position="195"/>
    </location>
</feature>
<feature type="compositionally biased region" description="Basic and acidic residues" evidence="7">
    <location>
        <begin position="235"/>
        <end position="245"/>
    </location>
</feature>
<evidence type="ECO:0000256" key="4">
    <source>
        <dbReference type="ARBA" id="ARBA00023163"/>
    </source>
</evidence>
<feature type="compositionally biased region" description="Polar residues" evidence="7">
    <location>
        <begin position="167"/>
        <end position="180"/>
    </location>
</feature>
<dbReference type="Proteomes" id="UP001345219">
    <property type="component" value="Chromosome 20"/>
</dbReference>
<keyword evidence="3 6" id="KW-0805">Transcription regulation</keyword>
<dbReference type="GO" id="GO:0005634">
    <property type="term" value="C:nucleus"/>
    <property type="evidence" value="ECO:0007669"/>
    <property type="project" value="UniProtKB-SubCell"/>
</dbReference>
<evidence type="ECO:0000256" key="5">
    <source>
        <dbReference type="ARBA" id="ARBA00023242"/>
    </source>
</evidence>
<evidence type="ECO:0000313" key="9">
    <source>
        <dbReference type="EMBL" id="KAK4746773.1"/>
    </source>
</evidence>
<dbReference type="EMBL" id="JAXIOK010000020">
    <property type="protein sequence ID" value="KAK4746773.1"/>
    <property type="molecule type" value="Genomic_DNA"/>
</dbReference>